<dbReference type="GO" id="GO:0008270">
    <property type="term" value="F:zinc ion binding"/>
    <property type="evidence" value="ECO:0007669"/>
    <property type="project" value="InterPro"/>
</dbReference>
<evidence type="ECO:0000259" key="2">
    <source>
        <dbReference type="Pfam" id="PF17432"/>
    </source>
</evidence>
<dbReference type="InterPro" id="IPR012779">
    <property type="entry name" value="Peptidase_M1_pepN"/>
</dbReference>
<dbReference type="InterPro" id="IPR024601">
    <property type="entry name" value="Peptidase_M1_pepN_C"/>
</dbReference>
<feature type="region of interest" description="Disordered" evidence="1">
    <location>
        <begin position="44"/>
        <end position="87"/>
    </location>
</feature>
<organism evidence="3 4">
    <name type="scientific">Centaurea solstitialis</name>
    <name type="common">yellow star-thistle</name>
    <dbReference type="NCBI Taxonomy" id="347529"/>
    <lineage>
        <taxon>Eukaryota</taxon>
        <taxon>Viridiplantae</taxon>
        <taxon>Streptophyta</taxon>
        <taxon>Embryophyta</taxon>
        <taxon>Tracheophyta</taxon>
        <taxon>Spermatophyta</taxon>
        <taxon>Magnoliopsida</taxon>
        <taxon>eudicotyledons</taxon>
        <taxon>Gunneridae</taxon>
        <taxon>Pentapetalae</taxon>
        <taxon>asterids</taxon>
        <taxon>campanulids</taxon>
        <taxon>Asterales</taxon>
        <taxon>Asteraceae</taxon>
        <taxon>Carduoideae</taxon>
        <taxon>Cardueae</taxon>
        <taxon>Centaureinae</taxon>
        <taxon>Centaurea</taxon>
    </lineage>
</organism>
<evidence type="ECO:0000313" key="3">
    <source>
        <dbReference type="EMBL" id="KAJ9543242.1"/>
    </source>
</evidence>
<dbReference type="PANTHER" id="PTHR46322">
    <property type="entry name" value="PUROMYCIN-SENSITIVE AMINOPEPTIDASE"/>
    <property type="match status" value="1"/>
</dbReference>
<dbReference type="Gene3D" id="1.25.50.10">
    <property type="entry name" value="Peptidase M1, alanyl aminopeptidase, C-terminal domain"/>
    <property type="match status" value="1"/>
</dbReference>
<evidence type="ECO:0000256" key="1">
    <source>
        <dbReference type="SAM" id="MobiDB-lite"/>
    </source>
</evidence>
<dbReference type="GO" id="GO:0009507">
    <property type="term" value="C:chloroplast"/>
    <property type="evidence" value="ECO:0007669"/>
    <property type="project" value="TreeGrafter"/>
</dbReference>
<protein>
    <recommendedName>
        <fullName evidence="2">Peptidase M1 alanyl aminopeptidase C-terminal domain-containing protein</fullName>
    </recommendedName>
</protein>
<feature type="domain" description="Peptidase M1 alanyl aminopeptidase C-terminal" evidence="2">
    <location>
        <begin position="159"/>
        <end position="257"/>
    </location>
</feature>
<dbReference type="Pfam" id="PF17432">
    <property type="entry name" value="DUF3458_C"/>
    <property type="match status" value="1"/>
</dbReference>
<accession>A0AA38W1U1</accession>
<name>A0AA38W1U1_9ASTR</name>
<reference evidence="3" key="1">
    <citation type="submission" date="2023-03" db="EMBL/GenBank/DDBJ databases">
        <title>Chromosome-scale reference genome and RAD-based genetic map of yellow starthistle (Centaurea solstitialis) reveal putative structural variation and QTLs associated with invader traits.</title>
        <authorList>
            <person name="Reatini B."/>
            <person name="Cang F.A."/>
            <person name="Jiang Q."/>
            <person name="Mckibben M.T.W."/>
            <person name="Barker M.S."/>
            <person name="Rieseberg L.H."/>
            <person name="Dlugosch K.M."/>
        </authorList>
    </citation>
    <scope>NUCLEOTIDE SEQUENCE</scope>
    <source>
        <strain evidence="3">CAN-66</strain>
        <tissue evidence="3">Leaf</tissue>
    </source>
</reference>
<sequence>MDNRGARLNRHPRRNADRGNEDYRRDPRDIEEIARLQQRVRDLELQRGFQSDEDTETDSIVWDEGDDPRNPFDQGDQWNPFARREPQTDPLRNLGVKIDVVVDHVNDIELPQYDEAEYAENDVSPVLIWQKICLRPLTQNSNSMATVQGKNCHFIVDSYSRKQHASELKQEFIDPVIENRSSEKYAFNHVNTASWHLKNTSLSYFGSLSDQEVIELVLHDYTATNMKDQLSALAAIALKPVKACHDVLADLYGNASRQESKVKASRIRMIRGNFNKVVWDKNIHFSKWKRHILKILLKVKKTRGRVFFKRGSMMQVRLTKQNRGKLALQDYR</sequence>
<feature type="compositionally biased region" description="Basic and acidic residues" evidence="1">
    <location>
        <begin position="14"/>
        <end position="30"/>
    </location>
</feature>
<evidence type="ECO:0000313" key="4">
    <source>
        <dbReference type="Proteomes" id="UP001172457"/>
    </source>
</evidence>
<dbReference type="AlphaFoldDB" id="A0AA38W1U1"/>
<dbReference type="EMBL" id="JARYMX010000006">
    <property type="protein sequence ID" value="KAJ9543242.1"/>
    <property type="molecule type" value="Genomic_DNA"/>
</dbReference>
<proteinExistence type="predicted"/>
<dbReference type="PANTHER" id="PTHR46322:SF1">
    <property type="entry name" value="PUROMYCIN-SENSITIVE AMINOPEPTIDASE"/>
    <property type="match status" value="1"/>
</dbReference>
<keyword evidence="4" id="KW-1185">Reference proteome</keyword>
<dbReference type="Proteomes" id="UP001172457">
    <property type="component" value="Chromosome 6"/>
</dbReference>
<feature type="compositionally biased region" description="Acidic residues" evidence="1">
    <location>
        <begin position="51"/>
        <end position="66"/>
    </location>
</feature>
<feature type="region of interest" description="Disordered" evidence="1">
    <location>
        <begin position="1"/>
        <end position="30"/>
    </location>
</feature>
<dbReference type="InterPro" id="IPR037144">
    <property type="entry name" value="Peptidase_M1_pepN_C_sf"/>
</dbReference>
<gene>
    <name evidence="3" type="ORF">OSB04_022949</name>
</gene>
<comment type="caution">
    <text evidence="3">The sequence shown here is derived from an EMBL/GenBank/DDBJ whole genome shotgun (WGS) entry which is preliminary data.</text>
</comment>